<dbReference type="GO" id="GO:0005840">
    <property type="term" value="C:ribosome"/>
    <property type="evidence" value="ECO:0007669"/>
    <property type="project" value="UniProtKB-KW"/>
</dbReference>
<dbReference type="GO" id="GO:0006412">
    <property type="term" value="P:translation"/>
    <property type="evidence" value="ECO:0007669"/>
    <property type="project" value="InterPro"/>
</dbReference>
<dbReference type="Gene3D" id="6.10.160.10">
    <property type="match status" value="1"/>
</dbReference>
<evidence type="ECO:0000256" key="2">
    <source>
        <dbReference type="ARBA" id="ARBA00022980"/>
    </source>
</evidence>
<dbReference type="GO" id="GO:0000027">
    <property type="term" value="P:ribosomal large subunit assembly"/>
    <property type="evidence" value="ECO:0007669"/>
    <property type="project" value="UniProtKB-UniRule"/>
</dbReference>
<dbReference type="CDD" id="cd07026">
    <property type="entry name" value="Ribosomal_L20"/>
    <property type="match status" value="1"/>
</dbReference>
<dbReference type="HAMAP" id="MF_00382">
    <property type="entry name" value="Ribosomal_bL20"/>
    <property type="match status" value="1"/>
</dbReference>
<evidence type="ECO:0000256" key="3">
    <source>
        <dbReference type="ARBA" id="ARBA00023274"/>
    </source>
</evidence>
<proteinExistence type="inferred from homology"/>
<keyword evidence="3 5" id="KW-0687">Ribonucleoprotein</keyword>
<evidence type="ECO:0000256" key="4">
    <source>
        <dbReference type="ARBA" id="ARBA00035172"/>
    </source>
</evidence>
<dbReference type="GO" id="GO:0019843">
    <property type="term" value="F:rRNA binding"/>
    <property type="evidence" value="ECO:0007669"/>
    <property type="project" value="UniProtKB-UniRule"/>
</dbReference>
<dbReference type="Pfam" id="PF00453">
    <property type="entry name" value="Ribosomal_L20"/>
    <property type="match status" value="1"/>
</dbReference>
<dbReference type="NCBIfam" id="TIGR01032">
    <property type="entry name" value="rplT_bact"/>
    <property type="match status" value="1"/>
</dbReference>
<name>A0A410FU02_BIPS1</name>
<comment type="similarity">
    <text evidence="1 5 6">Belongs to the bacterial ribosomal protein bL20 family.</text>
</comment>
<organism evidence="7 8">
    <name type="scientific">Bipolaricaulis sibiricus</name>
    <dbReference type="NCBI Taxonomy" id="2501609"/>
    <lineage>
        <taxon>Bacteria</taxon>
        <taxon>Candidatus Bipolaricaulota</taxon>
        <taxon>Candidatus Bipolaricaulia</taxon>
        <taxon>Candidatus Bipolaricaulales</taxon>
        <taxon>Candidatus Bipolaricaulaceae</taxon>
        <taxon>Candidatus Bipolaricaulis</taxon>
    </lineage>
</organism>
<dbReference type="SUPFAM" id="SSF74731">
    <property type="entry name" value="Ribosomal protein L20"/>
    <property type="match status" value="1"/>
</dbReference>
<comment type="function">
    <text evidence="5 6">Binds directly to 23S ribosomal RNA and is necessary for the in vitro assembly process of the 50S ribosomal subunit. It is not involved in the protein synthesizing functions of that subunit.</text>
</comment>
<dbReference type="PRINTS" id="PR00062">
    <property type="entry name" value="RIBOSOMALL20"/>
</dbReference>
<dbReference type="InterPro" id="IPR005813">
    <property type="entry name" value="Ribosomal_bL20"/>
</dbReference>
<evidence type="ECO:0000313" key="8">
    <source>
        <dbReference type="Proteomes" id="UP000287233"/>
    </source>
</evidence>
<gene>
    <name evidence="5" type="primary">rplT</name>
    <name evidence="7" type="ORF">BIP78_0801</name>
</gene>
<dbReference type="GO" id="GO:0003735">
    <property type="term" value="F:structural constituent of ribosome"/>
    <property type="evidence" value="ECO:0007669"/>
    <property type="project" value="InterPro"/>
</dbReference>
<evidence type="ECO:0000313" key="7">
    <source>
        <dbReference type="EMBL" id="QAA76567.1"/>
    </source>
</evidence>
<dbReference type="InterPro" id="IPR035566">
    <property type="entry name" value="Ribosomal_protein_bL20_C"/>
</dbReference>
<dbReference type="KEGG" id="bih:BIP78_0801"/>
<dbReference type="PANTHER" id="PTHR10986">
    <property type="entry name" value="39S RIBOSOMAL PROTEIN L20"/>
    <property type="match status" value="1"/>
</dbReference>
<dbReference type="Gene3D" id="1.10.1900.20">
    <property type="entry name" value="Ribosomal protein L20"/>
    <property type="match status" value="1"/>
</dbReference>
<reference evidence="8" key="1">
    <citation type="submission" date="2018-12" db="EMBL/GenBank/DDBJ databases">
        <title>Complete genome sequence of an uncultured bacterium of the candidate phylum Bipolaricaulota.</title>
        <authorList>
            <person name="Kadnikov V.V."/>
            <person name="Mardanov A.V."/>
            <person name="Beletsky A.V."/>
            <person name="Frank Y.A."/>
            <person name="Karnachuk O.V."/>
            <person name="Ravin N.V."/>
        </authorList>
    </citation>
    <scope>NUCLEOTIDE SEQUENCE [LARGE SCALE GENOMIC DNA]</scope>
</reference>
<dbReference type="GO" id="GO:1990904">
    <property type="term" value="C:ribonucleoprotein complex"/>
    <property type="evidence" value="ECO:0007669"/>
    <property type="project" value="UniProtKB-KW"/>
</dbReference>
<keyword evidence="5 6" id="KW-0694">RNA-binding</keyword>
<dbReference type="FunFam" id="1.10.1900.20:FF:000001">
    <property type="entry name" value="50S ribosomal protein L20"/>
    <property type="match status" value="1"/>
</dbReference>
<keyword evidence="5 6" id="KW-0699">rRNA-binding</keyword>
<dbReference type="Proteomes" id="UP000287233">
    <property type="component" value="Chromosome"/>
</dbReference>
<dbReference type="AlphaFoldDB" id="A0A410FU02"/>
<accession>A0A410FU02</accession>
<evidence type="ECO:0000256" key="6">
    <source>
        <dbReference type="RuleBase" id="RU000560"/>
    </source>
</evidence>
<evidence type="ECO:0000256" key="1">
    <source>
        <dbReference type="ARBA" id="ARBA00007698"/>
    </source>
</evidence>
<evidence type="ECO:0000256" key="5">
    <source>
        <dbReference type="HAMAP-Rule" id="MF_00382"/>
    </source>
</evidence>
<protein>
    <recommendedName>
        <fullName evidence="4 5">Large ribosomal subunit protein bL20</fullName>
    </recommendedName>
</protein>
<sequence length="118" mass="13325">MRVPGGVKHGRRRRKVLKLAKGFQGKRGSCYRIAKQSVIKALRHQYVSRKLEKRVMRQLWMIRIGAATRTHGVSYSSFMGGLRKAGVGLNRKMLADLAHRDPETFSQVVAIAKGTEHV</sequence>
<dbReference type="EMBL" id="CP034928">
    <property type="protein sequence ID" value="QAA76567.1"/>
    <property type="molecule type" value="Genomic_DNA"/>
</dbReference>
<keyword evidence="2 5" id="KW-0689">Ribosomal protein</keyword>